<evidence type="ECO:0000256" key="1">
    <source>
        <dbReference type="SAM" id="MobiDB-lite"/>
    </source>
</evidence>
<dbReference type="SUPFAM" id="SSF53098">
    <property type="entry name" value="Ribonuclease H-like"/>
    <property type="match status" value="1"/>
</dbReference>
<dbReference type="InterPro" id="IPR038720">
    <property type="entry name" value="YprB_RNase_H-like_dom"/>
</dbReference>
<dbReference type="EMBL" id="JAMPKX010000002">
    <property type="protein sequence ID" value="MEP0946206.1"/>
    <property type="molecule type" value="Genomic_DNA"/>
</dbReference>
<dbReference type="InterPro" id="IPR019993">
    <property type="entry name" value="RecB_nuclease_TM0106_put"/>
</dbReference>
<dbReference type="Gene3D" id="1.10.150.20">
    <property type="entry name" value="5' to 3' exonuclease, C-terminal subdomain"/>
    <property type="match status" value="1"/>
</dbReference>
<feature type="domain" description="YprB ribonuclease H-like" evidence="2">
    <location>
        <begin position="344"/>
        <end position="515"/>
    </location>
</feature>
<evidence type="ECO:0000313" key="3">
    <source>
        <dbReference type="EMBL" id="MEP0946206.1"/>
    </source>
</evidence>
<gene>
    <name evidence="3" type="ORF">NC992_04930</name>
</gene>
<dbReference type="NCBIfam" id="TIGR03491">
    <property type="entry name" value="TM0106 family RecB-like putative nuclease"/>
    <property type="match status" value="1"/>
</dbReference>
<feature type="region of interest" description="Disordered" evidence="1">
    <location>
        <begin position="1"/>
        <end position="25"/>
    </location>
</feature>
<comment type="caution">
    <text evidence="3">The sequence shown here is derived from an EMBL/GenBank/DDBJ whole genome shotgun (WGS) entry which is preliminary data.</text>
</comment>
<accession>A0ABV0K0A0</accession>
<dbReference type="Proteomes" id="UP001482513">
    <property type="component" value="Unassembled WGS sequence"/>
</dbReference>
<dbReference type="RefSeq" id="WP_348251257.1">
    <property type="nucleotide sequence ID" value="NZ_JAMPKX010000002.1"/>
</dbReference>
<dbReference type="InterPro" id="IPR012337">
    <property type="entry name" value="RNaseH-like_sf"/>
</dbReference>
<reference evidence="3 4" key="1">
    <citation type="submission" date="2022-04" db="EMBL/GenBank/DDBJ databases">
        <title>Positive selection, recombination, and allopatry shape intraspecific diversity of widespread and dominant cyanobacteria.</title>
        <authorList>
            <person name="Wei J."/>
            <person name="Shu W."/>
            <person name="Hu C."/>
        </authorList>
    </citation>
    <scope>NUCLEOTIDE SEQUENCE [LARGE SCALE GENOMIC DNA]</scope>
    <source>
        <strain evidence="3 4">DQ-A4</strain>
    </source>
</reference>
<dbReference type="Pfam" id="PF13482">
    <property type="entry name" value="RNase_H_2"/>
    <property type="match status" value="1"/>
</dbReference>
<keyword evidence="4" id="KW-1185">Reference proteome</keyword>
<organism evidence="3 4">
    <name type="scientific">Leptolyngbya subtilissima DQ-A4</name>
    <dbReference type="NCBI Taxonomy" id="2933933"/>
    <lineage>
        <taxon>Bacteria</taxon>
        <taxon>Bacillati</taxon>
        <taxon>Cyanobacteriota</taxon>
        <taxon>Cyanophyceae</taxon>
        <taxon>Leptolyngbyales</taxon>
        <taxon>Leptolyngbyaceae</taxon>
        <taxon>Leptolyngbya group</taxon>
        <taxon>Leptolyngbya</taxon>
    </lineage>
</organism>
<protein>
    <submittedName>
        <fullName evidence="3">TM0106 family RecB-like putative nuclease</fullName>
    </submittedName>
</protein>
<sequence length="530" mass="60377">MSASHPLPLRSSSGGGSQSPLSLPAETTTPKPLIQWLTDDVLFHYQRCSRRAFLDLYGDRTQQTFPSDYLLKLRQDSFSHRERVLEDYYPLYRPEFPSGDWAAGAKATLDLMAEGVEAIRQGVLAAPSAVDGVQLVSQPDLLIKRPGWSCWGDWVYVPIDIKLGKKPKLDYQVVAAYHAYVLSRVQGVWPDTSCLSLRGGQTYHIDLARLVPKLQMVLNDCLRDLRSTATPELFISHSRCDLCHWFNHCYTEARATRHLSLLPGVTPARYELLKQHHLTTVAALALASPAHLAPLPGFGEQVAEKLVHQALALIDNRAIPRSAPHAPHGFPLWPEDLPEGEVELYFDIEAAPDQNLIYLHGVLVVNHRTGDTNFHALLAENQHQERRAWNDFLDLVHTYPYAPIYHFCPYEAQAVRKLGQLYGTPHRRIEALLDRFFDIHKCITDGVTLPIESYALKHIARWMGFDWRDEGANGAQSICWYNAWTETGDRTYLDAILRYNEDDCRATYHIKDWLVKFAEPYWDQLYQTIG</sequence>
<name>A0ABV0K0A0_9CYAN</name>
<dbReference type="InterPro" id="IPR010995">
    <property type="entry name" value="DNA_repair_Rad51/TF_NusA_a-hlx"/>
</dbReference>
<feature type="compositionally biased region" description="Low complexity" evidence="1">
    <location>
        <begin position="1"/>
        <end position="24"/>
    </location>
</feature>
<proteinExistence type="predicted"/>
<dbReference type="SUPFAM" id="SSF47794">
    <property type="entry name" value="Rad51 N-terminal domain-like"/>
    <property type="match status" value="1"/>
</dbReference>
<evidence type="ECO:0000259" key="2">
    <source>
        <dbReference type="Pfam" id="PF13482"/>
    </source>
</evidence>
<evidence type="ECO:0000313" key="4">
    <source>
        <dbReference type="Proteomes" id="UP001482513"/>
    </source>
</evidence>